<dbReference type="Pfam" id="PF00561">
    <property type="entry name" value="Abhydrolase_1"/>
    <property type="match status" value="1"/>
</dbReference>
<dbReference type="GeneID" id="27338561"/>
<dbReference type="VEuPathDB" id="FungiDB:PV08_11478"/>
<dbReference type="PANTHER" id="PTHR43433:SF5">
    <property type="entry name" value="AB HYDROLASE-1 DOMAIN-CONTAINING PROTEIN"/>
    <property type="match status" value="1"/>
</dbReference>
<evidence type="ECO:0000313" key="4">
    <source>
        <dbReference type="Proteomes" id="UP000053328"/>
    </source>
</evidence>
<reference evidence="3 4" key="1">
    <citation type="submission" date="2015-01" db="EMBL/GenBank/DDBJ databases">
        <title>The Genome Sequence of Exophiala spinifera CBS89968.</title>
        <authorList>
            <consortium name="The Broad Institute Genomics Platform"/>
            <person name="Cuomo C."/>
            <person name="de Hoog S."/>
            <person name="Gorbushina A."/>
            <person name="Stielow B."/>
            <person name="Teixiera M."/>
            <person name="Abouelleil A."/>
            <person name="Chapman S.B."/>
            <person name="Priest M."/>
            <person name="Young S.K."/>
            <person name="Wortman J."/>
            <person name="Nusbaum C."/>
            <person name="Birren B."/>
        </authorList>
    </citation>
    <scope>NUCLEOTIDE SEQUENCE [LARGE SCALE GENOMIC DNA]</scope>
    <source>
        <strain evidence="3 4">CBS 89968</strain>
    </source>
</reference>
<accession>A0A0D2BGT2</accession>
<dbReference type="SUPFAM" id="SSF53474">
    <property type="entry name" value="alpha/beta-Hydrolases"/>
    <property type="match status" value="1"/>
</dbReference>
<dbReference type="InterPro" id="IPR000073">
    <property type="entry name" value="AB_hydrolase_1"/>
</dbReference>
<dbReference type="InterPro" id="IPR050471">
    <property type="entry name" value="AB_hydrolase"/>
</dbReference>
<proteinExistence type="predicted"/>
<feature type="region of interest" description="Disordered" evidence="1">
    <location>
        <begin position="14"/>
        <end position="39"/>
    </location>
</feature>
<dbReference type="AlphaFoldDB" id="A0A0D2BGT2"/>
<dbReference type="InterPro" id="IPR029058">
    <property type="entry name" value="AB_hydrolase_fold"/>
</dbReference>
<gene>
    <name evidence="3" type="ORF">PV08_11478</name>
</gene>
<organism evidence="3 4">
    <name type="scientific">Exophiala spinifera</name>
    <dbReference type="NCBI Taxonomy" id="91928"/>
    <lineage>
        <taxon>Eukaryota</taxon>
        <taxon>Fungi</taxon>
        <taxon>Dikarya</taxon>
        <taxon>Ascomycota</taxon>
        <taxon>Pezizomycotina</taxon>
        <taxon>Eurotiomycetes</taxon>
        <taxon>Chaetothyriomycetidae</taxon>
        <taxon>Chaetothyriales</taxon>
        <taxon>Herpotrichiellaceae</taxon>
        <taxon>Exophiala</taxon>
    </lineage>
</organism>
<evidence type="ECO:0000259" key="2">
    <source>
        <dbReference type="Pfam" id="PF00561"/>
    </source>
</evidence>
<dbReference type="HOGENOM" id="CLU_020336_50_3_1"/>
<dbReference type="Proteomes" id="UP000053328">
    <property type="component" value="Unassembled WGS sequence"/>
</dbReference>
<feature type="domain" description="AB hydrolase-1" evidence="2">
    <location>
        <begin position="65"/>
        <end position="298"/>
    </location>
</feature>
<keyword evidence="4" id="KW-1185">Reference proteome</keyword>
<evidence type="ECO:0000313" key="3">
    <source>
        <dbReference type="EMBL" id="KIW10514.1"/>
    </source>
</evidence>
<sequence>MTLHGTRYFYDNASNREGRSRKRSRERPSLSHAMNPHSQFITHPTGETTHFIADCHADPWKPCETVLLQGGFGRHSAFFYHWIPALSRHYNVIRRDLRGHGLSSAPSIRDKPESYTLDTILAEIVDTLDQLKVDKVHFFGESTSGILGEIFAARYPDRLLSLTICSSPTHLPQAALDLFAMGQPSWPEACRTLGSRGWGQALSERPGTMASKDRGYRKWWLDQVSISSGEGLGSYAEFLCTIDSRPVLGSIKVPMLILAPTNSAATTVAAQKEIQRQIGSHCRLVEVDGPGHEIYMDAADDCISAFLDFIKSVKR</sequence>
<evidence type="ECO:0000256" key="1">
    <source>
        <dbReference type="SAM" id="MobiDB-lite"/>
    </source>
</evidence>
<dbReference type="Gene3D" id="3.40.50.1820">
    <property type="entry name" value="alpha/beta hydrolase"/>
    <property type="match status" value="1"/>
</dbReference>
<dbReference type="OrthoDB" id="8119704at2759"/>
<dbReference type="RefSeq" id="XP_016230730.1">
    <property type="nucleotide sequence ID" value="XM_016385786.1"/>
</dbReference>
<dbReference type="EMBL" id="KN847500">
    <property type="protein sequence ID" value="KIW10514.1"/>
    <property type="molecule type" value="Genomic_DNA"/>
</dbReference>
<dbReference type="STRING" id="91928.A0A0D2BGT2"/>
<dbReference type="PANTHER" id="PTHR43433">
    <property type="entry name" value="HYDROLASE, ALPHA/BETA FOLD FAMILY PROTEIN"/>
    <property type="match status" value="1"/>
</dbReference>
<name>A0A0D2BGT2_9EURO</name>
<protein>
    <recommendedName>
        <fullName evidence="2">AB hydrolase-1 domain-containing protein</fullName>
    </recommendedName>
</protein>